<dbReference type="GO" id="GO:0005868">
    <property type="term" value="C:cytoplasmic dynein complex"/>
    <property type="evidence" value="ECO:0000318"/>
    <property type="project" value="GO_Central"/>
</dbReference>
<comment type="similarity">
    <text evidence="1">Belongs to the GAMAD family.</text>
</comment>
<keyword evidence="5" id="KW-1185">Reference proteome</keyword>
<evidence type="ECO:0000259" key="3">
    <source>
        <dbReference type="SMART" id="SM00960"/>
    </source>
</evidence>
<proteinExistence type="inferred from homology"/>
<evidence type="ECO:0000256" key="2">
    <source>
        <dbReference type="SAM" id="MobiDB-lite"/>
    </source>
</evidence>
<dbReference type="GO" id="GO:0005813">
    <property type="term" value="C:centrosome"/>
    <property type="evidence" value="ECO:0000318"/>
    <property type="project" value="GO_Central"/>
</dbReference>
<dbReference type="GO" id="GO:0007018">
    <property type="term" value="P:microtubule-based movement"/>
    <property type="evidence" value="ECO:0000318"/>
    <property type="project" value="GO_Central"/>
</dbReference>
<evidence type="ECO:0000256" key="1">
    <source>
        <dbReference type="ARBA" id="ARBA00007191"/>
    </source>
</evidence>
<name>A0A6I8NZW0_ORNAN</name>
<dbReference type="Gene3D" id="3.30.450.30">
    <property type="entry name" value="Dynein light chain 2a, cytoplasmic"/>
    <property type="match status" value="1"/>
</dbReference>
<dbReference type="InterPro" id="IPR004942">
    <property type="entry name" value="Roadblock/LAMTOR2_dom"/>
</dbReference>
<protein>
    <recommendedName>
        <fullName evidence="3">Roadblock/LAMTOR2 domain-containing protein</fullName>
    </recommendedName>
</protein>
<feature type="region of interest" description="Disordered" evidence="2">
    <location>
        <begin position="1"/>
        <end position="22"/>
    </location>
</feature>
<dbReference type="SUPFAM" id="SSF103196">
    <property type="entry name" value="Roadblock/LC7 domain"/>
    <property type="match status" value="1"/>
</dbReference>
<dbReference type="AlphaFoldDB" id="A0A6I8NZW0"/>
<sequence length="157" mass="17613">MPRVTSSPRHLATSSRLPPPRIPQLRMEAQAPPAPVPSATDETDEILRRIRGQKGVIGILIVDRYAVGFAPEFEDRLHCMAVSQSRKGIPLETTLCSYSSVEYAGYLQLLTRTAQSTVREIDPEDALTFLRLRTEKYEIIVSPDRGKLLVVLQELNE</sequence>
<reference evidence="4 5" key="1">
    <citation type="journal article" date="2008" name="Nature">
        <title>Genome analysis of the platypus reveals unique signatures of evolution.</title>
        <authorList>
            <person name="Warren W.C."/>
            <person name="Hillier L.W."/>
            <person name="Marshall Graves J.A."/>
            <person name="Birney E."/>
            <person name="Ponting C.P."/>
            <person name="Grutzner F."/>
            <person name="Belov K."/>
            <person name="Miller W."/>
            <person name="Clarke L."/>
            <person name="Chinwalla A.T."/>
            <person name="Yang S.P."/>
            <person name="Heger A."/>
            <person name="Locke D.P."/>
            <person name="Miethke P."/>
            <person name="Waters P.D."/>
            <person name="Veyrunes F."/>
            <person name="Fulton L."/>
            <person name="Fulton B."/>
            <person name="Graves T."/>
            <person name="Wallis J."/>
            <person name="Puente X.S."/>
            <person name="Lopez-Otin C."/>
            <person name="Ordonez G.R."/>
            <person name="Eichler E.E."/>
            <person name="Chen L."/>
            <person name="Cheng Z."/>
            <person name="Deakin J.E."/>
            <person name="Alsop A."/>
            <person name="Thompson K."/>
            <person name="Kirby P."/>
            <person name="Papenfuss A.T."/>
            <person name="Wakefield M.J."/>
            <person name="Olender T."/>
            <person name="Lancet D."/>
            <person name="Huttley G.A."/>
            <person name="Smit A.F."/>
            <person name="Pask A."/>
            <person name="Temple-Smith P."/>
            <person name="Batzer M.A."/>
            <person name="Walker J.A."/>
            <person name="Konkel M.K."/>
            <person name="Harris R.S."/>
            <person name="Whittington C.M."/>
            <person name="Wong E.S."/>
            <person name="Gemmell N.J."/>
            <person name="Buschiazzo E."/>
            <person name="Vargas Jentzsch I.M."/>
            <person name="Merkel A."/>
            <person name="Schmitz J."/>
            <person name="Zemann A."/>
            <person name="Churakov G."/>
            <person name="Kriegs J.O."/>
            <person name="Brosius J."/>
            <person name="Murchison E.P."/>
            <person name="Sachidanandam R."/>
            <person name="Smith C."/>
            <person name="Hannon G.J."/>
            <person name="Tsend-Ayush E."/>
            <person name="McMillan D."/>
            <person name="Attenborough R."/>
            <person name="Rens W."/>
            <person name="Ferguson-Smith M."/>
            <person name="Lefevre C.M."/>
            <person name="Sharp J.A."/>
            <person name="Nicholas K.R."/>
            <person name="Ray D.A."/>
            <person name="Kube M."/>
            <person name="Reinhardt R."/>
            <person name="Pringle T.H."/>
            <person name="Taylor J."/>
            <person name="Jones R.C."/>
            <person name="Nixon B."/>
            <person name="Dacheux J.L."/>
            <person name="Niwa H."/>
            <person name="Sekita Y."/>
            <person name="Huang X."/>
            <person name="Stark A."/>
            <person name="Kheradpour P."/>
            <person name="Kellis M."/>
            <person name="Flicek P."/>
            <person name="Chen Y."/>
            <person name="Webber C."/>
            <person name="Hardison R."/>
            <person name="Nelson J."/>
            <person name="Hallsworth-Pepin K."/>
            <person name="Delehaunty K."/>
            <person name="Markovic C."/>
            <person name="Minx P."/>
            <person name="Feng Y."/>
            <person name="Kremitzki C."/>
            <person name="Mitreva M."/>
            <person name="Glasscock J."/>
            <person name="Wylie T."/>
            <person name="Wohldmann P."/>
            <person name="Thiru P."/>
            <person name="Nhan M.N."/>
            <person name="Pohl C.S."/>
            <person name="Smith S.M."/>
            <person name="Hou S."/>
            <person name="Nefedov M."/>
            <person name="de Jong P.J."/>
            <person name="Renfree M.B."/>
            <person name="Mardis E.R."/>
            <person name="Wilson R.K."/>
        </authorList>
    </citation>
    <scope>NUCLEOTIDE SEQUENCE [LARGE SCALE GENOMIC DNA]</scope>
    <source>
        <strain evidence="4 5">Glennie</strain>
    </source>
</reference>
<organism evidence="4 5">
    <name type="scientific">Ornithorhynchus anatinus</name>
    <name type="common">Duckbill platypus</name>
    <dbReference type="NCBI Taxonomy" id="9258"/>
    <lineage>
        <taxon>Eukaryota</taxon>
        <taxon>Metazoa</taxon>
        <taxon>Chordata</taxon>
        <taxon>Craniata</taxon>
        <taxon>Vertebrata</taxon>
        <taxon>Euteleostomi</taxon>
        <taxon>Mammalia</taxon>
        <taxon>Monotremata</taxon>
        <taxon>Ornithorhynchidae</taxon>
        <taxon>Ornithorhynchus</taxon>
    </lineage>
</organism>
<dbReference type="Proteomes" id="UP000002279">
    <property type="component" value="Chromosome X2"/>
</dbReference>
<dbReference type="Pfam" id="PF03259">
    <property type="entry name" value="Robl_LC7"/>
    <property type="match status" value="1"/>
</dbReference>
<dbReference type="Ensembl" id="ENSOANT00000067267.1">
    <property type="protein sequence ID" value="ENSOANP00000046397.1"/>
    <property type="gene ID" value="ENSOANG00000042189.1"/>
</dbReference>
<accession>A0A6I8NZW0</accession>
<reference evidence="4" key="2">
    <citation type="submission" date="2025-08" db="UniProtKB">
        <authorList>
            <consortium name="Ensembl"/>
        </authorList>
    </citation>
    <scope>IDENTIFICATION</scope>
    <source>
        <strain evidence="4">Glennie</strain>
    </source>
</reference>
<dbReference type="GO" id="GO:0005737">
    <property type="term" value="C:cytoplasm"/>
    <property type="evidence" value="ECO:0000318"/>
    <property type="project" value="GO_Central"/>
</dbReference>
<dbReference type="GO" id="GO:0045505">
    <property type="term" value="F:dynein intermediate chain binding"/>
    <property type="evidence" value="ECO:0000318"/>
    <property type="project" value="GO_Central"/>
</dbReference>
<dbReference type="SMART" id="SM00960">
    <property type="entry name" value="Robl_LC7"/>
    <property type="match status" value="1"/>
</dbReference>
<evidence type="ECO:0000313" key="4">
    <source>
        <dbReference type="Ensembl" id="ENSOANP00000046397.1"/>
    </source>
</evidence>
<dbReference type="InParanoid" id="A0A6I8NZW0"/>
<dbReference type="Bgee" id="ENSOANG00000042189">
    <property type="expression patterns" value="Expressed in testis and 2 other cell types or tissues"/>
</dbReference>
<feature type="domain" description="Roadblock/LAMTOR2" evidence="3">
    <location>
        <begin position="43"/>
        <end position="153"/>
    </location>
</feature>
<reference evidence="4" key="3">
    <citation type="submission" date="2025-09" db="UniProtKB">
        <authorList>
            <consortium name="Ensembl"/>
        </authorList>
    </citation>
    <scope>IDENTIFICATION</scope>
    <source>
        <strain evidence="4">Glennie</strain>
    </source>
</reference>
<feature type="compositionally biased region" description="Polar residues" evidence="2">
    <location>
        <begin position="1"/>
        <end position="16"/>
    </location>
</feature>
<dbReference type="GeneTree" id="ENSGT00940000168226"/>
<dbReference type="PANTHER" id="PTHR10779">
    <property type="entry name" value="DYNEIN LIGHT CHAIN ROADBLOCK"/>
    <property type="match status" value="1"/>
</dbReference>
<gene>
    <name evidence="4" type="primary">LOC114807442</name>
</gene>
<evidence type="ECO:0000313" key="5">
    <source>
        <dbReference type="Proteomes" id="UP000002279"/>
    </source>
</evidence>